<organism evidence="4 5">
    <name type="scientific">Ruegeria marina</name>
    <dbReference type="NCBI Taxonomy" id="639004"/>
    <lineage>
        <taxon>Bacteria</taxon>
        <taxon>Pseudomonadati</taxon>
        <taxon>Pseudomonadota</taxon>
        <taxon>Alphaproteobacteria</taxon>
        <taxon>Rhodobacterales</taxon>
        <taxon>Roseobacteraceae</taxon>
        <taxon>Ruegeria</taxon>
    </lineage>
</organism>
<dbReference type="Proteomes" id="UP000199628">
    <property type="component" value="Unassembled WGS sequence"/>
</dbReference>
<dbReference type="InterPro" id="IPR016208">
    <property type="entry name" value="Ald_Oxase/xanthine_DH-like"/>
</dbReference>
<feature type="domain" description="Aldehyde oxidase/xanthine dehydrogenase a/b hammerhead" evidence="3">
    <location>
        <begin position="28"/>
        <end position="140"/>
    </location>
</feature>
<dbReference type="GO" id="GO:0016491">
    <property type="term" value="F:oxidoreductase activity"/>
    <property type="evidence" value="ECO:0007669"/>
    <property type="project" value="UniProtKB-KW"/>
</dbReference>
<dbReference type="InterPro" id="IPR046867">
    <property type="entry name" value="AldOxase/xan_DH_MoCoBD2"/>
</dbReference>
<dbReference type="SUPFAM" id="SSF56003">
    <property type="entry name" value="Molybdenum cofactor-binding domain"/>
    <property type="match status" value="1"/>
</dbReference>
<evidence type="ECO:0000313" key="4">
    <source>
        <dbReference type="EMBL" id="SDD37506.1"/>
    </source>
</evidence>
<keyword evidence="2" id="KW-0560">Oxidoreductase</keyword>
<dbReference type="Gene3D" id="3.90.1170.50">
    <property type="entry name" value="Aldehyde oxidase/xanthine dehydrogenase, a/b hammerhead"/>
    <property type="match status" value="1"/>
</dbReference>
<dbReference type="InterPro" id="IPR037165">
    <property type="entry name" value="AldOxase/xan_DH_Mopterin-bd_sf"/>
</dbReference>
<gene>
    <name evidence="4" type="ORF">SAMN04488239_1077</name>
</gene>
<dbReference type="PANTHER" id="PTHR11908:SF132">
    <property type="entry name" value="ALDEHYDE OXIDASE 1-RELATED"/>
    <property type="match status" value="1"/>
</dbReference>
<evidence type="ECO:0000313" key="5">
    <source>
        <dbReference type="Proteomes" id="UP000199628"/>
    </source>
</evidence>
<proteinExistence type="predicted"/>
<dbReference type="AlphaFoldDB" id="A0A1G6U9Y1"/>
<protein>
    <submittedName>
        <fullName evidence="4">Xanthine dehydrogenase, molybdenum binding subunit apoprotein</fullName>
    </submittedName>
</protein>
<keyword evidence="1" id="KW-0500">Molybdenum</keyword>
<dbReference type="PANTHER" id="PTHR11908">
    <property type="entry name" value="XANTHINE DEHYDROGENASE"/>
    <property type="match status" value="1"/>
</dbReference>
<dbReference type="Pfam" id="PF01315">
    <property type="entry name" value="Ald_Xan_dh_C"/>
    <property type="match status" value="1"/>
</dbReference>
<name>A0A1G6U9Y1_9RHOB</name>
<dbReference type="Pfam" id="PF20256">
    <property type="entry name" value="MoCoBD_2"/>
    <property type="match status" value="1"/>
</dbReference>
<dbReference type="SMART" id="SM01008">
    <property type="entry name" value="Ald_Xan_dh_C"/>
    <property type="match status" value="1"/>
</dbReference>
<reference evidence="5" key="1">
    <citation type="submission" date="2016-10" db="EMBL/GenBank/DDBJ databases">
        <authorList>
            <person name="Varghese N."/>
            <person name="Submissions S."/>
        </authorList>
    </citation>
    <scope>NUCLEOTIDE SEQUENCE [LARGE SCALE GENOMIC DNA]</scope>
    <source>
        <strain evidence="5">CGMCC 1.9108</strain>
    </source>
</reference>
<dbReference type="EMBL" id="FMZV01000007">
    <property type="protein sequence ID" value="SDD37506.1"/>
    <property type="molecule type" value="Genomic_DNA"/>
</dbReference>
<sequence>MALDDLKTKDFAFVGTRPNRPDGLDKVTGRAKFGADAHAPGMLHGAILRSPHAHARILRIDTSRAEALKDVKAVVTRADFSDQVPFAPGLEGEFWNVLENVMAGDKALYDGHAVAAVAATSALAARDALKLIEVEYEVLPHVTDVDKAMQADAPVIREGATDYSVPEGMHPNVVRMHESGHGDVAAGFAEADLVIEDHFTTEATHQGYIEPHACLATLGMDGKGELWCCTQGHWIVQKTCAALLGIETANLRVTASEIGGGFGGKTTVFIEPVALALSRKANKPVKLVMSRSEVFRATGPTASASMDIKIGMKKDGTITAAEGIFRLQGGAFPGGPAEYTAMCAFAPYNLTNVRQVGYDVMTNRPKQAAYRAPGSPMAAFAVESVIDELCNQLGLDPIEVRLKNASREGTKASYGPRFQRIGLVETLEAAKAHPHLSAPLKPGQGRGISCGFWFNHGGETSVSLALSEDGSAQVMVGTPDIGGSRASMALMAAEVLGIPYDNIRVTIADTATLGYNDVSHGSRVTYASGLATIKAARHAVEKLCERAAKKWGIPVDAVKWENGCAVPSGPNAGDFDPLPLADITADMGRTGGPISGHFEATPEGAGVSFATHIVDAEVDPETGKTRVVRYTVIQDAGKAIHPTYVEGQFQGGAAQGIGWALNEEYIYGEDGRLQNSVFLDYRIPVASDLPMIDTVIVEVPNPGHPFGVRGVGETSICPPLAAIANAVSAAAGVRMRNLPMSPPRILSALKAHG</sequence>
<dbReference type="InterPro" id="IPR008274">
    <property type="entry name" value="AldOxase/xan_DH_MoCoBD1"/>
</dbReference>
<dbReference type="GO" id="GO:0005506">
    <property type="term" value="F:iron ion binding"/>
    <property type="evidence" value="ECO:0007669"/>
    <property type="project" value="InterPro"/>
</dbReference>
<dbReference type="Pfam" id="PF02738">
    <property type="entry name" value="MoCoBD_1"/>
    <property type="match status" value="1"/>
</dbReference>
<dbReference type="STRING" id="639004.SAMN04488239_1077"/>
<dbReference type="InterPro" id="IPR036856">
    <property type="entry name" value="Ald_Oxase/Xan_DH_a/b_sf"/>
</dbReference>
<evidence type="ECO:0000256" key="2">
    <source>
        <dbReference type="ARBA" id="ARBA00023002"/>
    </source>
</evidence>
<dbReference type="SUPFAM" id="SSF54665">
    <property type="entry name" value="CO dehydrogenase molybdoprotein N-domain-like"/>
    <property type="match status" value="1"/>
</dbReference>
<dbReference type="OrthoDB" id="9758509at2"/>
<keyword evidence="5" id="KW-1185">Reference proteome</keyword>
<evidence type="ECO:0000259" key="3">
    <source>
        <dbReference type="SMART" id="SM01008"/>
    </source>
</evidence>
<dbReference type="RefSeq" id="WP_093031212.1">
    <property type="nucleotide sequence ID" value="NZ_FMZV01000007.1"/>
</dbReference>
<evidence type="ECO:0000256" key="1">
    <source>
        <dbReference type="ARBA" id="ARBA00022505"/>
    </source>
</evidence>
<dbReference type="Gene3D" id="3.30.365.10">
    <property type="entry name" value="Aldehyde oxidase/xanthine dehydrogenase, molybdopterin binding domain"/>
    <property type="match status" value="4"/>
</dbReference>
<accession>A0A1G6U9Y1</accession>
<dbReference type="InterPro" id="IPR000674">
    <property type="entry name" value="Ald_Oxase/Xan_DH_a/b"/>
</dbReference>